<organism evidence="11 12">
    <name type="scientific">Hymenoscyphus albidus</name>
    <dbReference type="NCBI Taxonomy" id="595503"/>
    <lineage>
        <taxon>Eukaryota</taxon>
        <taxon>Fungi</taxon>
        <taxon>Dikarya</taxon>
        <taxon>Ascomycota</taxon>
        <taxon>Pezizomycotina</taxon>
        <taxon>Leotiomycetes</taxon>
        <taxon>Helotiales</taxon>
        <taxon>Helotiaceae</taxon>
        <taxon>Hymenoscyphus</taxon>
    </lineage>
</organism>
<dbReference type="PANTHER" id="PTHR35784:SF1">
    <property type="entry name" value="MEDIATOR OF RNA POLYMERASE II TRANSCRIPTION SUBUNIT 5"/>
    <property type="match status" value="1"/>
</dbReference>
<comment type="subunit">
    <text evidence="9">Component of the Mediator complex.</text>
</comment>
<keyword evidence="7 9" id="KW-0539">Nucleus</keyword>
<dbReference type="InterPro" id="IPR014801">
    <property type="entry name" value="Mediator_Med5_fun"/>
</dbReference>
<comment type="similarity">
    <text evidence="2 9">Belongs to the Mediator complex subunit 5 family.</text>
</comment>
<dbReference type="GO" id="GO:0003712">
    <property type="term" value="F:transcription coregulator activity"/>
    <property type="evidence" value="ECO:0007669"/>
    <property type="project" value="InterPro"/>
</dbReference>
<evidence type="ECO:0000256" key="2">
    <source>
        <dbReference type="ARBA" id="ARBA00008782"/>
    </source>
</evidence>
<dbReference type="GO" id="GO:0006357">
    <property type="term" value="P:regulation of transcription by RNA polymerase II"/>
    <property type="evidence" value="ECO:0007669"/>
    <property type="project" value="InterPro"/>
</dbReference>
<name>A0A9N9LJ34_9HELO</name>
<dbReference type="Proteomes" id="UP000701801">
    <property type="component" value="Unassembled WGS sequence"/>
</dbReference>
<reference evidence="11" key="1">
    <citation type="submission" date="2021-07" db="EMBL/GenBank/DDBJ databases">
        <authorList>
            <person name="Durling M."/>
        </authorList>
    </citation>
    <scope>NUCLEOTIDE SEQUENCE</scope>
</reference>
<gene>
    <name evidence="9" type="primary">MED5</name>
    <name evidence="11" type="ORF">HYALB_00006327</name>
</gene>
<sequence length="1012" mass="110535">MSAVTAWQTFLNHSLATRLEPEKFESFVQILESKNRLFPAHISDIVLRPTKSRIASPDPRVPRYVQSLLVLKLVTVPSVLRALLRYSTASGVNDNAQDLTDNAEGKDGEDEEIPKRWRNSYATEEMLFYRLAKIIASGTAPKDMQEASELILVLIQWMEIILTAYNAAQGMLELGGGHMEELSAQIMALGTLVIAAVENQRVLEVIGKGKVPLGKGKEISKVLSNFVPTLLQGSPQNATRLEVFRTQTLIALEPVEKKDTSANKEIDEMLDDSMGLGNIDSIAVVELPMVNSRAGLYIYLNSLLVGRPLIDDSAIFAYLHARYQGDTQSTIVDLILASFDILADATSRNERAPMISILRSFLINKIPLLLSTLSATLYPPLTSESCITLALEHVDINLFPTLSNMFDESSTGNMFSDSVRQDFCFACCLHGLIEESSIEGLLGDIPMQSLPAGGRYVKEDLVQQCLSDPRRAEGLIDELEHMDGNVGAVSQAMTEVIGRLCGNKDTMTLKGLCGQLARKPSSLDVMLLFDKPTTILQPIYDLLDNWRYDDDQGEYQPVYEEFGSILLLVLSFTHRYGLSTVDLGIRSTDSFVAKLLNQGHLSRAMEDLTEQETNHLDGWIKGLFDNESGGLGDELMSSCPPQDFYLLVPTLFHHIVLACATKNLAEEGLKGGLEYLIDTFLLPSLIPGITWLSAHLWESRGDANAVLQILSALITEQRSISNNTEASQMLNSILNIVAKNLEHSLRWLQRVEPTRQDVEPLSRALRSNLGWERRAASEHTELETWTNGGIIPTIRSTISNLVQWGESQNVGGNPANYTHRLLLVAVKMCGAKRVLQSIIEEVKESGSSGVVIDVATALICAPDGESWDPTGTTGSTIQRRLTLREALKFEAEAMVKVHATDPFHAETVIRLYRKIEAQAALPIMSNVVVDGVMGPGVSVGGMEGMEGMNDGGIMGEGMGMGEGLGMGEGMGLVGEGLEIDHGDLMSGLMGGGHAGRGDLLEGFEGLGDGMGF</sequence>
<keyword evidence="4 9" id="KW-0805">Transcription regulation</keyword>
<evidence type="ECO:0000256" key="1">
    <source>
        <dbReference type="ARBA" id="ARBA00004123"/>
    </source>
</evidence>
<evidence type="ECO:0000256" key="9">
    <source>
        <dbReference type="RuleBase" id="RU364142"/>
    </source>
</evidence>
<keyword evidence="5 9" id="KW-0010">Activator</keyword>
<evidence type="ECO:0000313" key="11">
    <source>
        <dbReference type="EMBL" id="CAG8973782.1"/>
    </source>
</evidence>
<dbReference type="GO" id="GO:0016592">
    <property type="term" value="C:mediator complex"/>
    <property type="evidence" value="ECO:0007669"/>
    <property type="project" value="InterPro"/>
</dbReference>
<dbReference type="OrthoDB" id="5322661at2759"/>
<evidence type="ECO:0000256" key="8">
    <source>
        <dbReference type="ARBA" id="ARBA00031256"/>
    </source>
</evidence>
<evidence type="ECO:0000313" key="12">
    <source>
        <dbReference type="Proteomes" id="UP000701801"/>
    </source>
</evidence>
<comment type="function">
    <text evidence="9">Component of the Mediator complex, a coactivator involved in the regulated transcription of nearly all RNA polymerase II-dependent genes. Mediator functions as a bridge to convey information from gene-specific regulatory proteins to the basal RNA polymerase II transcription machinery. Mediator is recruited to promoters by direct interactions with regulatory proteins and serves as a scaffold for the assembly of a functional preinitiation complex with RNA polymerase II and the general transcription factors.</text>
</comment>
<proteinExistence type="inferred from homology"/>
<evidence type="ECO:0000256" key="3">
    <source>
        <dbReference type="ARBA" id="ARBA00020628"/>
    </source>
</evidence>
<keyword evidence="6 9" id="KW-0804">Transcription</keyword>
<keyword evidence="12" id="KW-1185">Reference proteome</keyword>
<evidence type="ECO:0000256" key="10">
    <source>
        <dbReference type="SAM" id="MobiDB-lite"/>
    </source>
</evidence>
<dbReference type="PANTHER" id="PTHR35784">
    <property type="entry name" value="MEDIATOR OF RNA POLYMERASE II TRANSCRIPTION SUBUNIT 5"/>
    <property type="match status" value="1"/>
</dbReference>
<feature type="region of interest" description="Disordered" evidence="10">
    <location>
        <begin position="95"/>
        <end position="114"/>
    </location>
</feature>
<evidence type="ECO:0000256" key="7">
    <source>
        <dbReference type="ARBA" id="ARBA00023242"/>
    </source>
</evidence>
<evidence type="ECO:0000256" key="5">
    <source>
        <dbReference type="ARBA" id="ARBA00023159"/>
    </source>
</evidence>
<evidence type="ECO:0000256" key="4">
    <source>
        <dbReference type="ARBA" id="ARBA00023015"/>
    </source>
</evidence>
<comment type="subcellular location">
    <subcellularLocation>
        <location evidence="1 9">Nucleus</location>
    </subcellularLocation>
</comment>
<protein>
    <recommendedName>
        <fullName evidence="3 9">Mediator of RNA polymerase II transcription subunit 5</fullName>
    </recommendedName>
    <alternativeName>
        <fullName evidence="8 9">Mediator complex subunit 5</fullName>
    </alternativeName>
</protein>
<comment type="caution">
    <text evidence="11">The sequence shown here is derived from an EMBL/GenBank/DDBJ whole genome shotgun (WGS) entry which is preliminary data.</text>
</comment>
<dbReference type="Pfam" id="PF08689">
    <property type="entry name" value="Med5"/>
    <property type="match status" value="1"/>
</dbReference>
<dbReference type="AlphaFoldDB" id="A0A9N9LJ34"/>
<evidence type="ECO:0000256" key="6">
    <source>
        <dbReference type="ARBA" id="ARBA00023163"/>
    </source>
</evidence>
<accession>A0A9N9LJ34</accession>
<dbReference type="EMBL" id="CAJVRM010000080">
    <property type="protein sequence ID" value="CAG8973782.1"/>
    <property type="molecule type" value="Genomic_DNA"/>
</dbReference>